<name>A0ABU7H2C6_9SPHI</name>
<reference evidence="2 3" key="1">
    <citation type="submission" date="2024-01" db="EMBL/GenBank/DDBJ databases">
        <title>Pedobacter sp. nov., isolated from oil-contaminated soil.</title>
        <authorList>
            <person name="Le N.T.T."/>
        </authorList>
    </citation>
    <scope>NUCLEOTIDE SEQUENCE [LARGE SCALE GENOMIC DNA]</scope>
    <source>
        <strain evidence="2 3">VNH31</strain>
    </source>
</reference>
<evidence type="ECO:0000313" key="2">
    <source>
        <dbReference type="EMBL" id="MEE1885420.1"/>
    </source>
</evidence>
<dbReference type="RefSeq" id="WP_330146318.1">
    <property type="nucleotide sequence ID" value="NZ_JAZDQU010000002.1"/>
</dbReference>
<keyword evidence="1" id="KW-0472">Membrane</keyword>
<organism evidence="2 3">
    <name type="scientific">Pedobacter flavus</name>
    <dbReference type="NCBI Taxonomy" id="3113906"/>
    <lineage>
        <taxon>Bacteria</taxon>
        <taxon>Pseudomonadati</taxon>
        <taxon>Bacteroidota</taxon>
        <taxon>Sphingobacteriia</taxon>
        <taxon>Sphingobacteriales</taxon>
        <taxon>Sphingobacteriaceae</taxon>
        <taxon>Pedobacter</taxon>
    </lineage>
</organism>
<comment type="caution">
    <text evidence="2">The sequence shown here is derived from an EMBL/GenBank/DDBJ whole genome shotgun (WGS) entry which is preliminary data.</text>
</comment>
<keyword evidence="1" id="KW-0812">Transmembrane</keyword>
<keyword evidence="3" id="KW-1185">Reference proteome</keyword>
<gene>
    <name evidence="2" type="ORF">VRU49_08335</name>
</gene>
<proteinExistence type="predicted"/>
<evidence type="ECO:0000313" key="3">
    <source>
        <dbReference type="Proteomes" id="UP001337681"/>
    </source>
</evidence>
<sequence>MTNKDAHKEAYKQRKLRSNIWDINEDIVLFKNPRTRTITLVFYFSAIVGIVSTWFVLNLEKGDVMTRELSALELILWQFIFITFANSVLFSFFYLSGRYILKIKLLPSKIIEITTWGCLSNSIITFDAAELIDATFIEGNLNLPSKPLVFAPYINLKFKNHKKLLLDMQGEFPHGYLAIIEVFKHLKI</sequence>
<protein>
    <recommendedName>
        <fullName evidence="4">DUF304 domain-containing protein</fullName>
    </recommendedName>
</protein>
<accession>A0ABU7H2C6</accession>
<evidence type="ECO:0008006" key="4">
    <source>
        <dbReference type="Google" id="ProtNLM"/>
    </source>
</evidence>
<keyword evidence="1" id="KW-1133">Transmembrane helix</keyword>
<feature type="transmembrane region" description="Helical" evidence="1">
    <location>
        <begin position="75"/>
        <end position="95"/>
    </location>
</feature>
<evidence type="ECO:0000256" key="1">
    <source>
        <dbReference type="SAM" id="Phobius"/>
    </source>
</evidence>
<dbReference type="Proteomes" id="UP001337681">
    <property type="component" value="Unassembled WGS sequence"/>
</dbReference>
<dbReference type="EMBL" id="JAZDQU010000002">
    <property type="protein sequence ID" value="MEE1885420.1"/>
    <property type="molecule type" value="Genomic_DNA"/>
</dbReference>
<feature type="transmembrane region" description="Helical" evidence="1">
    <location>
        <begin position="37"/>
        <end position="55"/>
    </location>
</feature>